<dbReference type="Proteomes" id="UP000481861">
    <property type="component" value="Unassembled WGS sequence"/>
</dbReference>
<organism evidence="3 4">
    <name type="scientific">Massariosphaeria phaeospora</name>
    <dbReference type="NCBI Taxonomy" id="100035"/>
    <lineage>
        <taxon>Eukaryota</taxon>
        <taxon>Fungi</taxon>
        <taxon>Dikarya</taxon>
        <taxon>Ascomycota</taxon>
        <taxon>Pezizomycotina</taxon>
        <taxon>Dothideomycetes</taxon>
        <taxon>Pleosporomycetidae</taxon>
        <taxon>Pleosporales</taxon>
        <taxon>Pleosporales incertae sedis</taxon>
        <taxon>Massariosphaeria</taxon>
    </lineage>
</organism>
<feature type="region of interest" description="Disordered" evidence="1">
    <location>
        <begin position="318"/>
        <end position="341"/>
    </location>
</feature>
<evidence type="ECO:0000259" key="2">
    <source>
        <dbReference type="PROSITE" id="PS50010"/>
    </source>
</evidence>
<feature type="compositionally biased region" description="Low complexity" evidence="1">
    <location>
        <begin position="422"/>
        <end position="432"/>
    </location>
</feature>
<comment type="caution">
    <text evidence="3">The sequence shown here is derived from an EMBL/GenBank/DDBJ whole genome shotgun (WGS) entry which is preliminary data.</text>
</comment>
<feature type="region of interest" description="Disordered" evidence="1">
    <location>
        <begin position="365"/>
        <end position="455"/>
    </location>
</feature>
<sequence>MEAVAAAFGIVASIPQIVQSAKDLYDLREVYKNASVLITAIYAESMVIAASLSQVQRLLQQDALQNNPQLLETFDRALTGIRIVYGCLEEEVRALPQNAPNGEMRSRDRVKFAVWKDGIFRDLLQQIRGQQSALSFLIQGLQMESLADIKQLVQDNSAKLDQVAKRSNTLRKTHPSIRVPHSVFEEQPDSKDLSDVQSVLNSAEFAFDNEVVNSKAYRRAIALAAAQVQRNDPQRDLIEGDLIDLESVRGVDDDQEPPISETLVDLKSLDIEDASSVMQRDSSWQYQPQDHVSGDVDTQTEFLDSLDRHMLPYMPPGPGISLKSGNVHTPPDALPTSGQEPHRNLVMEEPTVHAPKTPIDVAEIEEAQRSSPSINKRRKTPPPLPPRRANRPETSARPLIASSDIGYSGVADDNASNFSEPSSSSIISTTSSHTFIEPERNDSPGYKELSEASPSLSHTNSYDSFITFAPMSQGLTRTHPTKSVDVLGTWISLIEDEQRFIERMSKLRELFFDPVIRQWPGLEKHLALTPLGEQLASLNRHHLLDPMTNEITTESYDPAVFEVWANNTHTAFGEYCRRIPRARSALRLTHRTDAKFSSFIRGLGLKILYAGKGWEDIICLPLAQLDLYINKLQDLDHPTEVNSTQSRSHQQSGVSHALETVQKLKFYCHHLVSGAESREDIQTLQSRIHGADVGLLSQLNLTHSSRRILFQSRLSMKVHGTGLWHIVHAVILDNFFVWAEINPPGLRKMWDIKRSTENKIWLVDAPISLSSLEVATDQNRPYERTTLLDELPRGSILYTIFIKEHGSSTKSHILGANSPQERNVLYNQLVSVVHGASKPS</sequence>
<evidence type="ECO:0000313" key="4">
    <source>
        <dbReference type="Proteomes" id="UP000481861"/>
    </source>
</evidence>
<evidence type="ECO:0000256" key="1">
    <source>
        <dbReference type="SAM" id="MobiDB-lite"/>
    </source>
</evidence>
<evidence type="ECO:0000313" key="3">
    <source>
        <dbReference type="EMBL" id="KAF2868470.1"/>
    </source>
</evidence>
<dbReference type="PANTHER" id="PTHR46572">
    <property type="entry name" value="RHO1 GDP-GTP EXCHANGE PROTEIN 1-RELATED"/>
    <property type="match status" value="1"/>
</dbReference>
<reference evidence="3 4" key="1">
    <citation type="submission" date="2020-01" db="EMBL/GenBank/DDBJ databases">
        <authorList>
            <consortium name="DOE Joint Genome Institute"/>
            <person name="Haridas S."/>
            <person name="Albert R."/>
            <person name="Binder M."/>
            <person name="Bloem J."/>
            <person name="Labutti K."/>
            <person name="Salamov A."/>
            <person name="Andreopoulos B."/>
            <person name="Baker S.E."/>
            <person name="Barry K."/>
            <person name="Bills G."/>
            <person name="Bluhm B.H."/>
            <person name="Cannon C."/>
            <person name="Castanera R."/>
            <person name="Culley D.E."/>
            <person name="Daum C."/>
            <person name="Ezra D."/>
            <person name="Gonzalez J.B."/>
            <person name="Henrissat B."/>
            <person name="Kuo A."/>
            <person name="Liang C."/>
            <person name="Lipzen A."/>
            <person name="Lutzoni F."/>
            <person name="Magnuson J."/>
            <person name="Mondo S."/>
            <person name="Nolan M."/>
            <person name="Ohm R."/>
            <person name="Pangilinan J."/>
            <person name="Park H.-J.H."/>
            <person name="Ramirez L."/>
            <person name="Alfaro M."/>
            <person name="Sun H."/>
            <person name="Tritt A."/>
            <person name="Yoshinaga Y."/>
            <person name="Zwiers L.-H.L."/>
            <person name="Turgeon B.G."/>
            <person name="Goodwin S.B."/>
            <person name="Spatafora J.W."/>
            <person name="Crous P.W."/>
            <person name="Grigoriev I.V."/>
        </authorList>
    </citation>
    <scope>NUCLEOTIDE SEQUENCE [LARGE SCALE GENOMIC DNA]</scope>
    <source>
        <strain evidence="3 4">CBS 611.86</strain>
    </source>
</reference>
<dbReference type="PROSITE" id="PS50010">
    <property type="entry name" value="DH_2"/>
    <property type="match status" value="1"/>
</dbReference>
<dbReference type="InterPro" id="IPR052233">
    <property type="entry name" value="Rho-type_GEFs"/>
</dbReference>
<name>A0A7C8I9F1_9PLEO</name>
<dbReference type="InterPro" id="IPR000219">
    <property type="entry name" value="DH_dom"/>
</dbReference>
<keyword evidence="4" id="KW-1185">Reference proteome</keyword>
<dbReference type="SUPFAM" id="SSF48065">
    <property type="entry name" value="DBL homology domain (DH-domain)"/>
    <property type="match status" value="1"/>
</dbReference>
<gene>
    <name evidence="3" type="ORF">BDV95DRAFT_129563</name>
</gene>
<feature type="domain" description="DH" evidence="2">
    <location>
        <begin position="492"/>
        <end position="671"/>
    </location>
</feature>
<dbReference type="GO" id="GO:0005085">
    <property type="term" value="F:guanyl-nucleotide exchange factor activity"/>
    <property type="evidence" value="ECO:0007669"/>
    <property type="project" value="InterPro"/>
</dbReference>
<protein>
    <recommendedName>
        <fullName evidence="2">DH domain-containing protein</fullName>
    </recommendedName>
</protein>
<accession>A0A7C8I9F1</accession>
<dbReference type="PANTHER" id="PTHR46572:SF1">
    <property type="entry name" value="RHO1 GUANINE NUCLEOTIDE EXCHANGE FACTOR TUS1"/>
    <property type="match status" value="1"/>
</dbReference>
<proteinExistence type="predicted"/>
<dbReference type="AlphaFoldDB" id="A0A7C8I9F1"/>
<dbReference type="EMBL" id="JAADJZ010000019">
    <property type="protein sequence ID" value="KAF2868470.1"/>
    <property type="molecule type" value="Genomic_DNA"/>
</dbReference>
<dbReference type="Gene3D" id="1.20.900.10">
    <property type="entry name" value="Dbl homology (DH) domain"/>
    <property type="match status" value="1"/>
</dbReference>
<dbReference type="OrthoDB" id="5365701at2759"/>
<dbReference type="InterPro" id="IPR035899">
    <property type="entry name" value="DBL_dom_sf"/>
</dbReference>